<gene>
    <name evidence="3" type="ORF">RIF29_31129</name>
</gene>
<evidence type="ECO:0000256" key="1">
    <source>
        <dbReference type="SAM" id="MobiDB-lite"/>
    </source>
</evidence>
<dbReference type="AlphaFoldDB" id="A0AAN9EH70"/>
<keyword evidence="2" id="KW-1133">Transmembrane helix</keyword>
<evidence type="ECO:0000313" key="4">
    <source>
        <dbReference type="Proteomes" id="UP001372338"/>
    </source>
</evidence>
<name>A0AAN9EH70_CROPI</name>
<evidence type="ECO:0000256" key="2">
    <source>
        <dbReference type="SAM" id="Phobius"/>
    </source>
</evidence>
<keyword evidence="4" id="KW-1185">Reference proteome</keyword>
<proteinExistence type="predicted"/>
<keyword evidence="2" id="KW-0812">Transmembrane</keyword>
<keyword evidence="2" id="KW-0472">Membrane</keyword>
<protein>
    <submittedName>
        <fullName evidence="3">Uncharacterized protein</fullName>
    </submittedName>
</protein>
<dbReference type="Proteomes" id="UP001372338">
    <property type="component" value="Unassembled WGS sequence"/>
</dbReference>
<feature type="region of interest" description="Disordered" evidence="1">
    <location>
        <begin position="40"/>
        <end position="72"/>
    </location>
</feature>
<accession>A0AAN9EH70</accession>
<comment type="caution">
    <text evidence="3">The sequence shown here is derived from an EMBL/GenBank/DDBJ whole genome shotgun (WGS) entry which is preliminary data.</text>
</comment>
<evidence type="ECO:0000313" key="3">
    <source>
        <dbReference type="EMBL" id="KAK7257277.1"/>
    </source>
</evidence>
<organism evidence="3 4">
    <name type="scientific">Crotalaria pallida</name>
    <name type="common">Smooth rattlebox</name>
    <name type="synonym">Crotalaria striata</name>
    <dbReference type="NCBI Taxonomy" id="3830"/>
    <lineage>
        <taxon>Eukaryota</taxon>
        <taxon>Viridiplantae</taxon>
        <taxon>Streptophyta</taxon>
        <taxon>Embryophyta</taxon>
        <taxon>Tracheophyta</taxon>
        <taxon>Spermatophyta</taxon>
        <taxon>Magnoliopsida</taxon>
        <taxon>eudicotyledons</taxon>
        <taxon>Gunneridae</taxon>
        <taxon>Pentapetalae</taxon>
        <taxon>rosids</taxon>
        <taxon>fabids</taxon>
        <taxon>Fabales</taxon>
        <taxon>Fabaceae</taxon>
        <taxon>Papilionoideae</taxon>
        <taxon>50 kb inversion clade</taxon>
        <taxon>genistoids sensu lato</taxon>
        <taxon>core genistoids</taxon>
        <taxon>Crotalarieae</taxon>
        <taxon>Crotalaria</taxon>
    </lineage>
</organism>
<reference evidence="3 4" key="1">
    <citation type="submission" date="2024-01" db="EMBL/GenBank/DDBJ databases">
        <title>The genomes of 5 underutilized Papilionoideae crops provide insights into root nodulation and disease resistanc.</title>
        <authorList>
            <person name="Yuan L."/>
        </authorList>
    </citation>
    <scope>NUCLEOTIDE SEQUENCE [LARGE SCALE GENOMIC DNA]</scope>
    <source>
        <strain evidence="3">ZHUSHIDOU_FW_LH</strain>
        <tissue evidence="3">Leaf</tissue>
    </source>
</reference>
<sequence length="72" mass="8793">MPLFWWQKKGGLAVSLFHFYLTLIFPLHFSQILQNIATTTPKPSQLTRRQHHRRRRQKLHGRRREGSRGYYF</sequence>
<feature type="compositionally biased region" description="Basic residues" evidence="1">
    <location>
        <begin position="48"/>
        <end position="65"/>
    </location>
</feature>
<feature type="transmembrane region" description="Helical" evidence="2">
    <location>
        <begin position="12"/>
        <end position="29"/>
    </location>
</feature>
<dbReference type="EMBL" id="JAYWIO010000006">
    <property type="protein sequence ID" value="KAK7257277.1"/>
    <property type="molecule type" value="Genomic_DNA"/>
</dbReference>